<keyword evidence="1" id="KW-0808">Transferase</keyword>
<reference evidence="1 2" key="1">
    <citation type="submission" date="2017-06" db="EMBL/GenBank/DDBJ databases">
        <authorList>
            <person name="Kim H.J."/>
            <person name="Triplett B.A."/>
        </authorList>
    </citation>
    <scope>NUCLEOTIDE SEQUENCE [LARGE SCALE GENOMIC DNA]</scope>
    <source>
        <strain evidence="1 2">CGMCC 4.2132</strain>
    </source>
</reference>
<keyword evidence="1" id="KW-0489">Methyltransferase</keyword>
<dbReference type="InterPro" id="IPR029063">
    <property type="entry name" value="SAM-dependent_MTases_sf"/>
</dbReference>
<dbReference type="AlphaFoldDB" id="A0A239N5J6"/>
<protein>
    <submittedName>
        <fullName evidence="1">Methyltransferase domain-containing protein</fullName>
    </submittedName>
</protein>
<proteinExistence type="predicted"/>
<dbReference type="Pfam" id="PF13578">
    <property type="entry name" value="Methyltransf_24"/>
    <property type="match status" value="1"/>
</dbReference>
<sequence>MSAVKVQITPRSLDRIPGWFWITDQLLFEWFLSAKAEGEPRGDLLELGTYLGKSAVMVGSHLRSGETFTVCDLFESDAPEAANDAETSRSYSTLTREKFEQNYLGFHHTLPGIIHGPTAIVLDHVAAKSCRFVHVDASHLYIHVRQDVLSAREVLQDDGIVVFDDYRSEHTPGVAMAVWEAVANLGLAPICVSNHKLYATWGDAAPIQARLLRWLESRPDLWHTTDAFDGWQLVRVNERKKPAAPAPGGDPATLKKLSGELQRTTVELKKAVAESQAATQALRKVTSEISLAGPVVQRAVRWTRRITRGKSS</sequence>
<evidence type="ECO:0000313" key="1">
    <source>
        <dbReference type="EMBL" id="SNT49449.1"/>
    </source>
</evidence>
<accession>A0A239N5J6</accession>
<dbReference type="RefSeq" id="WP_089211606.1">
    <property type="nucleotide sequence ID" value="NZ_FZOD01000051.1"/>
</dbReference>
<dbReference type="Proteomes" id="UP000198282">
    <property type="component" value="Unassembled WGS sequence"/>
</dbReference>
<dbReference type="GO" id="GO:0032259">
    <property type="term" value="P:methylation"/>
    <property type="evidence" value="ECO:0007669"/>
    <property type="project" value="UniProtKB-KW"/>
</dbReference>
<dbReference type="OrthoDB" id="3346627at2"/>
<name>A0A239N5J6_9ACTN</name>
<dbReference type="GO" id="GO:0008168">
    <property type="term" value="F:methyltransferase activity"/>
    <property type="evidence" value="ECO:0007669"/>
    <property type="project" value="UniProtKB-KW"/>
</dbReference>
<organism evidence="1 2">
    <name type="scientific">Streptosporangium subroseum</name>
    <dbReference type="NCBI Taxonomy" id="106412"/>
    <lineage>
        <taxon>Bacteria</taxon>
        <taxon>Bacillati</taxon>
        <taxon>Actinomycetota</taxon>
        <taxon>Actinomycetes</taxon>
        <taxon>Streptosporangiales</taxon>
        <taxon>Streptosporangiaceae</taxon>
        <taxon>Streptosporangium</taxon>
    </lineage>
</organism>
<keyword evidence="2" id="KW-1185">Reference proteome</keyword>
<dbReference type="SUPFAM" id="SSF53335">
    <property type="entry name" value="S-adenosyl-L-methionine-dependent methyltransferases"/>
    <property type="match status" value="1"/>
</dbReference>
<gene>
    <name evidence="1" type="ORF">SAMN05216276_10512</name>
</gene>
<dbReference type="EMBL" id="FZOD01000051">
    <property type="protein sequence ID" value="SNT49449.1"/>
    <property type="molecule type" value="Genomic_DNA"/>
</dbReference>
<evidence type="ECO:0000313" key="2">
    <source>
        <dbReference type="Proteomes" id="UP000198282"/>
    </source>
</evidence>
<dbReference type="Gene3D" id="3.40.50.150">
    <property type="entry name" value="Vaccinia Virus protein VP39"/>
    <property type="match status" value="1"/>
</dbReference>